<reference evidence="2 3" key="1">
    <citation type="journal article" date="2016" name="Nat. Commun.">
        <title>Thousands of microbial genomes shed light on interconnected biogeochemical processes in an aquifer system.</title>
        <authorList>
            <person name="Anantharaman K."/>
            <person name="Brown C.T."/>
            <person name="Hug L.A."/>
            <person name="Sharon I."/>
            <person name="Castelle C.J."/>
            <person name="Probst A.J."/>
            <person name="Thomas B.C."/>
            <person name="Singh A."/>
            <person name="Wilkins M.J."/>
            <person name="Karaoz U."/>
            <person name="Brodie E.L."/>
            <person name="Williams K.H."/>
            <person name="Hubbard S.S."/>
            <person name="Banfield J.F."/>
        </authorList>
    </citation>
    <scope>NUCLEOTIDE SEQUENCE [LARGE SCALE GENOMIC DNA]</scope>
</reference>
<sequence length="176" mass="20266">MTEKAGCGHACVGIIARDNQGRILLIERKEFPYGWAPPSGHCDGRSYPRACFDEFETRMGLTIIGALQPLVLKNPRQNFKCRRGGVYHFWQIFQVCWQGELKPDTSKVKNAKWCSGEEIKILAEKTEKYLAGLKLAEQAEEESHCRALQESIEREWQENPGLEVVWHVFFQELKII</sequence>
<dbReference type="Gene3D" id="3.90.79.10">
    <property type="entry name" value="Nucleoside Triphosphate Pyrophosphohydrolase"/>
    <property type="match status" value="1"/>
</dbReference>
<dbReference type="InterPro" id="IPR000086">
    <property type="entry name" value="NUDIX_hydrolase_dom"/>
</dbReference>
<dbReference type="Pfam" id="PF00293">
    <property type="entry name" value="NUDIX"/>
    <property type="match status" value="1"/>
</dbReference>
<dbReference type="InterPro" id="IPR015797">
    <property type="entry name" value="NUDIX_hydrolase-like_dom_sf"/>
</dbReference>
<dbReference type="EMBL" id="MGJP01000036">
    <property type="protein sequence ID" value="OGN09398.1"/>
    <property type="molecule type" value="Genomic_DNA"/>
</dbReference>
<evidence type="ECO:0000259" key="1">
    <source>
        <dbReference type="Pfam" id="PF00293"/>
    </source>
</evidence>
<proteinExistence type="predicted"/>
<comment type="caution">
    <text evidence="2">The sequence shown here is derived from an EMBL/GenBank/DDBJ whole genome shotgun (WGS) entry which is preliminary data.</text>
</comment>
<gene>
    <name evidence="2" type="ORF">A3J46_01170</name>
</gene>
<accession>A0A1F8F9Z2</accession>
<organism evidence="2 3">
    <name type="scientific">Candidatus Yanofskybacteria bacterium RIFCSPHIGHO2_02_FULL_41_11</name>
    <dbReference type="NCBI Taxonomy" id="1802675"/>
    <lineage>
        <taxon>Bacteria</taxon>
        <taxon>Candidatus Yanofskyibacteriota</taxon>
    </lineage>
</organism>
<evidence type="ECO:0000313" key="2">
    <source>
        <dbReference type="EMBL" id="OGN09398.1"/>
    </source>
</evidence>
<dbReference type="SUPFAM" id="SSF55811">
    <property type="entry name" value="Nudix"/>
    <property type="match status" value="1"/>
</dbReference>
<name>A0A1F8F9Z2_9BACT</name>
<evidence type="ECO:0000313" key="3">
    <source>
        <dbReference type="Proteomes" id="UP000177167"/>
    </source>
</evidence>
<dbReference type="AlphaFoldDB" id="A0A1F8F9Z2"/>
<protein>
    <recommendedName>
        <fullName evidence="1">Nudix hydrolase domain-containing protein</fullName>
    </recommendedName>
</protein>
<feature type="domain" description="Nudix hydrolase" evidence="1">
    <location>
        <begin position="9"/>
        <end position="123"/>
    </location>
</feature>
<dbReference type="Proteomes" id="UP000177167">
    <property type="component" value="Unassembled WGS sequence"/>
</dbReference>